<evidence type="ECO:0000313" key="7">
    <source>
        <dbReference type="Proteomes" id="UP001341840"/>
    </source>
</evidence>
<name>A0ABU6Y3G1_9FABA</name>
<organism evidence="6 7">
    <name type="scientific">Stylosanthes scabra</name>
    <dbReference type="NCBI Taxonomy" id="79078"/>
    <lineage>
        <taxon>Eukaryota</taxon>
        <taxon>Viridiplantae</taxon>
        <taxon>Streptophyta</taxon>
        <taxon>Embryophyta</taxon>
        <taxon>Tracheophyta</taxon>
        <taxon>Spermatophyta</taxon>
        <taxon>Magnoliopsida</taxon>
        <taxon>eudicotyledons</taxon>
        <taxon>Gunneridae</taxon>
        <taxon>Pentapetalae</taxon>
        <taxon>rosids</taxon>
        <taxon>fabids</taxon>
        <taxon>Fabales</taxon>
        <taxon>Fabaceae</taxon>
        <taxon>Papilionoideae</taxon>
        <taxon>50 kb inversion clade</taxon>
        <taxon>dalbergioids sensu lato</taxon>
        <taxon>Dalbergieae</taxon>
        <taxon>Pterocarpus clade</taxon>
        <taxon>Stylosanthes</taxon>
    </lineage>
</organism>
<evidence type="ECO:0000256" key="1">
    <source>
        <dbReference type="ARBA" id="ARBA00004123"/>
    </source>
</evidence>
<protein>
    <submittedName>
        <fullName evidence="6">Uncharacterized protein</fullName>
    </submittedName>
</protein>
<comment type="subcellular location">
    <subcellularLocation>
        <location evidence="1">Nucleus</location>
    </subcellularLocation>
</comment>
<dbReference type="SUPFAM" id="SSF101936">
    <property type="entry name" value="DNA-binding pseudobarrel domain"/>
    <property type="match status" value="1"/>
</dbReference>
<dbReference type="InterPro" id="IPR015300">
    <property type="entry name" value="DNA-bd_pseudobarrel_sf"/>
</dbReference>
<evidence type="ECO:0000256" key="3">
    <source>
        <dbReference type="ARBA" id="ARBA00023125"/>
    </source>
</evidence>
<proteinExistence type="predicted"/>
<keyword evidence="5" id="KW-0539">Nucleus</keyword>
<evidence type="ECO:0000313" key="6">
    <source>
        <dbReference type="EMBL" id="MED6204366.1"/>
    </source>
</evidence>
<keyword evidence="3" id="KW-0238">DNA-binding</keyword>
<reference evidence="6 7" key="1">
    <citation type="journal article" date="2023" name="Plants (Basel)">
        <title>Bridging the Gap: Combining Genomics and Transcriptomics Approaches to Understand Stylosanthes scabra, an Orphan Legume from the Brazilian Caatinga.</title>
        <authorList>
            <person name="Ferreira-Neto J.R.C."/>
            <person name="da Silva M.D."/>
            <person name="Binneck E."/>
            <person name="de Melo N.F."/>
            <person name="da Silva R.H."/>
            <person name="de Melo A.L.T.M."/>
            <person name="Pandolfi V."/>
            <person name="Bustamante F.O."/>
            <person name="Brasileiro-Vidal A.C."/>
            <person name="Benko-Iseppon A.M."/>
        </authorList>
    </citation>
    <scope>NUCLEOTIDE SEQUENCE [LARGE SCALE GENOMIC DNA]</scope>
    <source>
        <tissue evidence="6">Leaves</tissue>
    </source>
</reference>
<sequence length="211" mass="23643">MLSGALSFNGGPVLNSVPLPALEQLAHGAGFDPNSIFNSHVISARHTATISGINGQVKGISLPNAGVNFTGFRNNSLMHLASLSRFNPKPEMNNPMDHVTNSMDFGQDRSTNEISCTKRLTSNQIYNSCVIIPLRFANEAFPSRRNNVLVFYWNKPPTRMGLRWNTTHKNIVYLTRGRKHFAMTNGFWDGTELRFFVTPPDESTLWINLFE</sequence>
<keyword evidence="7" id="KW-1185">Reference proteome</keyword>
<keyword evidence="2" id="KW-0805">Transcription regulation</keyword>
<accession>A0ABU6Y3G1</accession>
<evidence type="ECO:0000256" key="5">
    <source>
        <dbReference type="ARBA" id="ARBA00023242"/>
    </source>
</evidence>
<gene>
    <name evidence="6" type="ORF">PIB30_008493</name>
</gene>
<dbReference type="EMBL" id="JASCZI010241674">
    <property type="protein sequence ID" value="MED6204366.1"/>
    <property type="molecule type" value="Genomic_DNA"/>
</dbReference>
<evidence type="ECO:0000256" key="4">
    <source>
        <dbReference type="ARBA" id="ARBA00023163"/>
    </source>
</evidence>
<keyword evidence="4" id="KW-0804">Transcription</keyword>
<dbReference type="Proteomes" id="UP001341840">
    <property type="component" value="Unassembled WGS sequence"/>
</dbReference>
<evidence type="ECO:0000256" key="2">
    <source>
        <dbReference type="ARBA" id="ARBA00023015"/>
    </source>
</evidence>
<comment type="caution">
    <text evidence="6">The sequence shown here is derived from an EMBL/GenBank/DDBJ whole genome shotgun (WGS) entry which is preliminary data.</text>
</comment>